<dbReference type="Proteomes" id="UP001595533">
    <property type="component" value="Unassembled WGS sequence"/>
</dbReference>
<evidence type="ECO:0000313" key="8">
    <source>
        <dbReference type="EMBL" id="MFC3195511.1"/>
    </source>
</evidence>
<feature type="transmembrane region" description="Helical" evidence="6">
    <location>
        <begin position="228"/>
        <end position="247"/>
    </location>
</feature>
<dbReference type="InterPro" id="IPR036259">
    <property type="entry name" value="MFS_trans_sf"/>
</dbReference>
<feature type="domain" description="Major facilitator superfamily (MFS) profile" evidence="7">
    <location>
        <begin position="12"/>
        <end position="400"/>
    </location>
</feature>
<feature type="transmembrane region" description="Helical" evidence="6">
    <location>
        <begin position="144"/>
        <end position="168"/>
    </location>
</feature>
<keyword evidence="5 6" id="KW-0472">Membrane</keyword>
<feature type="transmembrane region" description="Helical" evidence="6">
    <location>
        <begin position="259"/>
        <end position="279"/>
    </location>
</feature>
<feature type="transmembrane region" description="Helical" evidence="6">
    <location>
        <begin position="84"/>
        <end position="104"/>
    </location>
</feature>
<keyword evidence="2" id="KW-0813">Transport</keyword>
<evidence type="ECO:0000256" key="6">
    <source>
        <dbReference type="SAM" id="Phobius"/>
    </source>
</evidence>
<dbReference type="PROSITE" id="PS00216">
    <property type="entry name" value="SUGAR_TRANSPORT_1"/>
    <property type="match status" value="1"/>
</dbReference>
<dbReference type="RefSeq" id="WP_077412899.1">
    <property type="nucleotide sequence ID" value="NZ_JBHRTS010000008.1"/>
</dbReference>
<comment type="caution">
    <text evidence="8">The sequence shown here is derived from an EMBL/GenBank/DDBJ whole genome shotgun (WGS) entry which is preliminary data.</text>
</comment>
<dbReference type="EMBL" id="JBHRTS010000008">
    <property type="protein sequence ID" value="MFC3195511.1"/>
    <property type="molecule type" value="Genomic_DNA"/>
</dbReference>
<dbReference type="PROSITE" id="PS50850">
    <property type="entry name" value="MFS"/>
    <property type="match status" value="1"/>
</dbReference>
<feature type="transmembrane region" description="Helical" evidence="6">
    <location>
        <begin position="7"/>
        <end position="27"/>
    </location>
</feature>
<keyword evidence="3 6" id="KW-0812">Transmembrane</keyword>
<reference evidence="9" key="1">
    <citation type="journal article" date="2019" name="Int. J. Syst. Evol. Microbiol.">
        <title>The Global Catalogue of Microorganisms (GCM) 10K type strain sequencing project: providing services to taxonomists for standard genome sequencing and annotation.</title>
        <authorList>
            <consortium name="The Broad Institute Genomics Platform"/>
            <consortium name="The Broad Institute Genome Sequencing Center for Infectious Disease"/>
            <person name="Wu L."/>
            <person name="Ma J."/>
        </authorList>
    </citation>
    <scope>NUCLEOTIDE SEQUENCE [LARGE SCALE GENOMIC DNA]</scope>
    <source>
        <strain evidence="9">KCTC 42953</strain>
    </source>
</reference>
<dbReference type="InterPro" id="IPR005829">
    <property type="entry name" value="Sugar_transporter_CS"/>
</dbReference>
<evidence type="ECO:0000256" key="4">
    <source>
        <dbReference type="ARBA" id="ARBA00022989"/>
    </source>
</evidence>
<dbReference type="PANTHER" id="PTHR23504:SF15">
    <property type="entry name" value="MAJOR FACILITATOR SUPERFAMILY (MFS) PROFILE DOMAIN-CONTAINING PROTEIN"/>
    <property type="match status" value="1"/>
</dbReference>
<dbReference type="Pfam" id="PF07690">
    <property type="entry name" value="MFS_1"/>
    <property type="match status" value="1"/>
</dbReference>
<feature type="transmembrane region" description="Helical" evidence="6">
    <location>
        <begin position="291"/>
        <end position="309"/>
    </location>
</feature>
<accession>A0ABV7JBR6</accession>
<comment type="subcellular location">
    <subcellularLocation>
        <location evidence="1">Membrane</location>
        <topology evidence="1">Multi-pass membrane protein</topology>
    </subcellularLocation>
</comment>
<feature type="transmembrane region" description="Helical" evidence="6">
    <location>
        <begin position="174"/>
        <end position="193"/>
    </location>
</feature>
<proteinExistence type="predicted"/>
<evidence type="ECO:0000256" key="5">
    <source>
        <dbReference type="ARBA" id="ARBA00023136"/>
    </source>
</evidence>
<name>A0ABV7JBR6_9GAMM</name>
<dbReference type="SUPFAM" id="SSF103473">
    <property type="entry name" value="MFS general substrate transporter"/>
    <property type="match status" value="1"/>
</dbReference>
<protein>
    <submittedName>
        <fullName evidence="8">MFS transporter</fullName>
    </submittedName>
</protein>
<dbReference type="PANTHER" id="PTHR23504">
    <property type="entry name" value="MAJOR FACILITATOR SUPERFAMILY DOMAIN-CONTAINING PROTEIN 10"/>
    <property type="match status" value="1"/>
</dbReference>
<dbReference type="InterPro" id="IPR020846">
    <property type="entry name" value="MFS_dom"/>
</dbReference>
<feature type="transmembrane region" description="Helical" evidence="6">
    <location>
        <begin position="110"/>
        <end position="132"/>
    </location>
</feature>
<feature type="transmembrane region" description="Helical" evidence="6">
    <location>
        <begin position="348"/>
        <end position="370"/>
    </location>
</feature>
<gene>
    <name evidence="8" type="ORF">ACFODZ_14750</name>
</gene>
<evidence type="ECO:0000256" key="1">
    <source>
        <dbReference type="ARBA" id="ARBA00004141"/>
    </source>
</evidence>
<sequence length="409" mass="44907">MKTNPKLILFTVMLVGMLGTIGIALPYPVLAPYFIDYPANELTHFMGIHPKILLGLCLAIYPLGLLFGSIYIGALSDGFGRKKVLLLTLMGSVMGYALTAWAVYQESFVFFVVARFLTGVCEGNISIARAIAAELHPHINRTKALSLVYAATYTGWLLGPVLGGFLMVVGVAEVFLVAGLGMLLSTLLVWALIKKDRSEDLNDTPFWVAIRSNNSLTLLKNPEIKPIFWFYFIYSLGLNAFYDFYPVWWVDYFAADGPIIAWATVSLTAVMILVSSTLVARVQSYYGEIKAILVGGLVLGLLLLIQPFTGFVSAFVIFAFIGGAIALTNGMIPSYLSHCFGHLGQGKVMGLQTSTFCITNVIMASLGGPVSIIDSRWILLLGALLVLIAVWWMWHHRHSQYRLLAEQAT</sequence>
<keyword evidence="4 6" id="KW-1133">Transmembrane helix</keyword>
<evidence type="ECO:0000259" key="7">
    <source>
        <dbReference type="PROSITE" id="PS50850"/>
    </source>
</evidence>
<feature type="transmembrane region" description="Helical" evidence="6">
    <location>
        <begin position="376"/>
        <end position="394"/>
    </location>
</feature>
<organism evidence="8 9">
    <name type="scientific">Marinicella sediminis</name>
    <dbReference type="NCBI Taxonomy" id="1792834"/>
    <lineage>
        <taxon>Bacteria</taxon>
        <taxon>Pseudomonadati</taxon>
        <taxon>Pseudomonadota</taxon>
        <taxon>Gammaproteobacteria</taxon>
        <taxon>Lysobacterales</taxon>
        <taxon>Marinicellaceae</taxon>
        <taxon>Marinicella</taxon>
    </lineage>
</organism>
<evidence type="ECO:0000256" key="3">
    <source>
        <dbReference type="ARBA" id="ARBA00022692"/>
    </source>
</evidence>
<dbReference type="InterPro" id="IPR011701">
    <property type="entry name" value="MFS"/>
</dbReference>
<feature type="transmembrane region" description="Helical" evidence="6">
    <location>
        <begin position="52"/>
        <end position="72"/>
    </location>
</feature>
<dbReference type="Gene3D" id="1.20.1250.20">
    <property type="entry name" value="MFS general substrate transporter like domains"/>
    <property type="match status" value="1"/>
</dbReference>
<evidence type="ECO:0000256" key="2">
    <source>
        <dbReference type="ARBA" id="ARBA00022448"/>
    </source>
</evidence>
<evidence type="ECO:0000313" key="9">
    <source>
        <dbReference type="Proteomes" id="UP001595533"/>
    </source>
</evidence>
<keyword evidence="9" id="KW-1185">Reference proteome</keyword>